<dbReference type="Pfam" id="PF20398">
    <property type="entry name" value="DUF6691"/>
    <property type="match status" value="1"/>
</dbReference>
<evidence type="ECO:0008006" key="3">
    <source>
        <dbReference type="Google" id="ProtNLM"/>
    </source>
</evidence>
<accession>A0A0F9YDU9</accession>
<sequence length="147" mass="15152">MSIATNNSMNSSVMKTCAGYAAGLLFGLGLAVSGMTDPARVLGFLDVAGAWDPTLMFVLGGAVVTTFIGYRLVFRRSTPVLGGVFQLPTKRELDAKLLGGAALFGIGWGLSGYCPGPAIASIGGLSLPLSAMLFTMVVGWFAAKRLA</sequence>
<evidence type="ECO:0000313" key="2">
    <source>
        <dbReference type="EMBL" id="KKO10387.1"/>
    </source>
</evidence>
<dbReference type="AlphaFoldDB" id="A0A0F9YDU9"/>
<name>A0A0F9YDU9_9ZZZZ</name>
<evidence type="ECO:0000256" key="1">
    <source>
        <dbReference type="SAM" id="Phobius"/>
    </source>
</evidence>
<dbReference type="InterPro" id="IPR046513">
    <property type="entry name" value="DUF6691"/>
</dbReference>
<keyword evidence="1" id="KW-0472">Membrane</keyword>
<feature type="transmembrane region" description="Helical" evidence="1">
    <location>
        <begin position="119"/>
        <end position="143"/>
    </location>
</feature>
<proteinExistence type="predicted"/>
<organism evidence="2">
    <name type="scientific">marine sediment metagenome</name>
    <dbReference type="NCBI Taxonomy" id="412755"/>
    <lineage>
        <taxon>unclassified sequences</taxon>
        <taxon>metagenomes</taxon>
        <taxon>ecological metagenomes</taxon>
    </lineage>
</organism>
<protein>
    <recommendedName>
        <fullName evidence="3">Sulphur transport domain-containing protein</fullName>
    </recommendedName>
</protein>
<gene>
    <name evidence="2" type="ORF">LCGC14_0029260</name>
</gene>
<keyword evidence="1" id="KW-0812">Transmembrane</keyword>
<reference evidence="2" key="1">
    <citation type="journal article" date="2015" name="Nature">
        <title>Complex archaea that bridge the gap between prokaryotes and eukaryotes.</title>
        <authorList>
            <person name="Spang A."/>
            <person name="Saw J.H."/>
            <person name="Jorgensen S.L."/>
            <person name="Zaremba-Niedzwiedzka K."/>
            <person name="Martijn J."/>
            <person name="Lind A.E."/>
            <person name="van Eijk R."/>
            <person name="Schleper C."/>
            <person name="Guy L."/>
            <person name="Ettema T.J."/>
        </authorList>
    </citation>
    <scope>NUCLEOTIDE SEQUENCE</scope>
</reference>
<keyword evidence="1" id="KW-1133">Transmembrane helix</keyword>
<feature type="transmembrane region" description="Helical" evidence="1">
    <location>
        <begin position="55"/>
        <end position="74"/>
    </location>
</feature>
<dbReference type="EMBL" id="LAZR01000005">
    <property type="protein sequence ID" value="KKO10387.1"/>
    <property type="molecule type" value="Genomic_DNA"/>
</dbReference>
<feature type="transmembrane region" description="Helical" evidence="1">
    <location>
        <begin position="95"/>
        <end position="113"/>
    </location>
</feature>
<comment type="caution">
    <text evidence="2">The sequence shown here is derived from an EMBL/GenBank/DDBJ whole genome shotgun (WGS) entry which is preliminary data.</text>
</comment>